<name>A0AAE0NQN4_9PEZI</name>
<gene>
    <name evidence="2" type="ORF">B0H63DRAFT_523180</name>
</gene>
<evidence type="ECO:0000256" key="1">
    <source>
        <dbReference type="SAM" id="Phobius"/>
    </source>
</evidence>
<comment type="caution">
    <text evidence="2">The sequence shown here is derived from an EMBL/GenBank/DDBJ whole genome shotgun (WGS) entry which is preliminary data.</text>
</comment>
<proteinExistence type="predicted"/>
<keyword evidence="1" id="KW-0472">Membrane</keyword>
<evidence type="ECO:0000313" key="3">
    <source>
        <dbReference type="Proteomes" id="UP001285441"/>
    </source>
</evidence>
<dbReference type="EMBL" id="JAULSW010000004">
    <property type="protein sequence ID" value="KAK3385865.1"/>
    <property type="molecule type" value="Genomic_DNA"/>
</dbReference>
<dbReference type="AlphaFoldDB" id="A0AAE0NQN4"/>
<accession>A0AAE0NQN4</accession>
<feature type="transmembrane region" description="Helical" evidence="1">
    <location>
        <begin position="56"/>
        <end position="74"/>
    </location>
</feature>
<protein>
    <submittedName>
        <fullName evidence="2">Uncharacterized protein</fullName>
    </submittedName>
</protein>
<keyword evidence="3" id="KW-1185">Reference proteome</keyword>
<keyword evidence="1" id="KW-1133">Transmembrane helix</keyword>
<evidence type="ECO:0000313" key="2">
    <source>
        <dbReference type="EMBL" id="KAK3385865.1"/>
    </source>
</evidence>
<organism evidence="2 3">
    <name type="scientific">Podospora didyma</name>
    <dbReference type="NCBI Taxonomy" id="330526"/>
    <lineage>
        <taxon>Eukaryota</taxon>
        <taxon>Fungi</taxon>
        <taxon>Dikarya</taxon>
        <taxon>Ascomycota</taxon>
        <taxon>Pezizomycotina</taxon>
        <taxon>Sordariomycetes</taxon>
        <taxon>Sordariomycetidae</taxon>
        <taxon>Sordariales</taxon>
        <taxon>Podosporaceae</taxon>
        <taxon>Podospora</taxon>
    </lineage>
</organism>
<reference evidence="2" key="2">
    <citation type="submission" date="2023-06" db="EMBL/GenBank/DDBJ databases">
        <authorList>
            <consortium name="Lawrence Berkeley National Laboratory"/>
            <person name="Haridas S."/>
            <person name="Hensen N."/>
            <person name="Bonometti L."/>
            <person name="Westerberg I."/>
            <person name="Brannstrom I.O."/>
            <person name="Guillou S."/>
            <person name="Cros-Aarteil S."/>
            <person name="Calhoun S."/>
            <person name="Kuo A."/>
            <person name="Mondo S."/>
            <person name="Pangilinan J."/>
            <person name="Riley R."/>
            <person name="LaButti K."/>
            <person name="Andreopoulos B."/>
            <person name="Lipzen A."/>
            <person name="Chen C."/>
            <person name="Yanf M."/>
            <person name="Daum C."/>
            <person name="Ng V."/>
            <person name="Clum A."/>
            <person name="Steindorff A."/>
            <person name="Ohm R."/>
            <person name="Martin F."/>
            <person name="Silar P."/>
            <person name="Natvig D."/>
            <person name="Lalanne C."/>
            <person name="Gautier V."/>
            <person name="Ament-velasquez S.L."/>
            <person name="Kruys A."/>
            <person name="Hutchinson M.I."/>
            <person name="Powell A.J."/>
            <person name="Barry K."/>
            <person name="Miller A.N."/>
            <person name="Grigoriev I.V."/>
            <person name="Debuchy R."/>
            <person name="Gladieux P."/>
            <person name="Thoren M.H."/>
            <person name="Johannesson H."/>
        </authorList>
    </citation>
    <scope>NUCLEOTIDE SEQUENCE</scope>
    <source>
        <strain evidence="2">CBS 232.78</strain>
    </source>
</reference>
<dbReference type="Proteomes" id="UP001285441">
    <property type="component" value="Unassembled WGS sequence"/>
</dbReference>
<reference evidence="2" key="1">
    <citation type="journal article" date="2023" name="Mol. Phylogenet. Evol.">
        <title>Genome-scale phylogeny and comparative genomics of the fungal order Sordariales.</title>
        <authorList>
            <person name="Hensen N."/>
            <person name="Bonometti L."/>
            <person name="Westerberg I."/>
            <person name="Brannstrom I.O."/>
            <person name="Guillou S."/>
            <person name="Cros-Aarteil S."/>
            <person name="Calhoun S."/>
            <person name="Haridas S."/>
            <person name="Kuo A."/>
            <person name="Mondo S."/>
            <person name="Pangilinan J."/>
            <person name="Riley R."/>
            <person name="LaButti K."/>
            <person name="Andreopoulos B."/>
            <person name="Lipzen A."/>
            <person name="Chen C."/>
            <person name="Yan M."/>
            <person name="Daum C."/>
            <person name="Ng V."/>
            <person name="Clum A."/>
            <person name="Steindorff A."/>
            <person name="Ohm R.A."/>
            <person name="Martin F."/>
            <person name="Silar P."/>
            <person name="Natvig D.O."/>
            <person name="Lalanne C."/>
            <person name="Gautier V."/>
            <person name="Ament-Velasquez S.L."/>
            <person name="Kruys A."/>
            <person name="Hutchinson M.I."/>
            <person name="Powell A.J."/>
            <person name="Barry K."/>
            <person name="Miller A.N."/>
            <person name="Grigoriev I.V."/>
            <person name="Debuchy R."/>
            <person name="Gladieux P."/>
            <person name="Hiltunen Thoren M."/>
            <person name="Johannesson H."/>
        </authorList>
    </citation>
    <scope>NUCLEOTIDE SEQUENCE</scope>
    <source>
        <strain evidence="2">CBS 232.78</strain>
    </source>
</reference>
<feature type="transmembrane region" description="Helical" evidence="1">
    <location>
        <begin position="25"/>
        <end position="44"/>
    </location>
</feature>
<sequence>MATLTGDQQIPDWPSLDIRFIKPPVAVVFICLTTLYGGVHCLAWDAQFRSTAQTAALWRTASLILTLSGPTLLFL</sequence>
<keyword evidence="1" id="KW-0812">Transmembrane</keyword>